<reference evidence="2" key="1">
    <citation type="journal article" date="2021" name="Proc. Natl. Acad. Sci. U.S.A.">
        <title>Three genomes in the algal genus Volvox reveal the fate of a haploid sex-determining region after a transition to homothallism.</title>
        <authorList>
            <person name="Yamamoto K."/>
            <person name="Hamaji T."/>
            <person name="Kawai-Toyooka H."/>
            <person name="Matsuzaki R."/>
            <person name="Takahashi F."/>
            <person name="Nishimura Y."/>
            <person name="Kawachi M."/>
            <person name="Noguchi H."/>
            <person name="Minakuchi Y."/>
            <person name="Umen J.G."/>
            <person name="Toyoda A."/>
            <person name="Nozaki H."/>
        </authorList>
    </citation>
    <scope>NUCLEOTIDE SEQUENCE</scope>
    <source>
        <strain evidence="2">NIES-3786</strain>
    </source>
</reference>
<proteinExistence type="predicted"/>
<feature type="region of interest" description="Disordered" evidence="1">
    <location>
        <begin position="121"/>
        <end position="189"/>
    </location>
</feature>
<accession>A0A8J4D1V4</accession>
<evidence type="ECO:0000313" key="2">
    <source>
        <dbReference type="EMBL" id="GIL90943.1"/>
    </source>
</evidence>
<feature type="non-terminal residue" evidence="2">
    <location>
        <position position="1"/>
    </location>
</feature>
<dbReference type="AlphaFoldDB" id="A0A8J4D1V4"/>
<feature type="compositionally biased region" description="Pro residues" evidence="1">
    <location>
        <begin position="1"/>
        <end position="20"/>
    </location>
</feature>
<feature type="compositionally biased region" description="Pro residues" evidence="1">
    <location>
        <begin position="150"/>
        <end position="161"/>
    </location>
</feature>
<protein>
    <submittedName>
        <fullName evidence="2">Uncharacterized protein</fullName>
    </submittedName>
</protein>
<name>A0A8J4D1V4_9CHLO</name>
<evidence type="ECO:0000256" key="1">
    <source>
        <dbReference type="SAM" id="MobiDB-lite"/>
    </source>
</evidence>
<evidence type="ECO:0000313" key="3">
    <source>
        <dbReference type="Proteomes" id="UP000747110"/>
    </source>
</evidence>
<keyword evidence="3" id="KW-1185">Reference proteome</keyword>
<gene>
    <name evidence="2" type="ORF">Vretifemale_18638</name>
</gene>
<organism evidence="2 3">
    <name type="scientific">Volvox reticuliferus</name>
    <dbReference type="NCBI Taxonomy" id="1737510"/>
    <lineage>
        <taxon>Eukaryota</taxon>
        <taxon>Viridiplantae</taxon>
        <taxon>Chlorophyta</taxon>
        <taxon>core chlorophytes</taxon>
        <taxon>Chlorophyceae</taxon>
        <taxon>CS clade</taxon>
        <taxon>Chlamydomonadales</taxon>
        <taxon>Volvocaceae</taxon>
        <taxon>Volvox</taxon>
    </lineage>
</organism>
<comment type="caution">
    <text evidence="2">The sequence shown here is derived from an EMBL/GenBank/DDBJ whole genome shotgun (WGS) entry which is preliminary data.</text>
</comment>
<feature type="compositionally biased region" description="Pro residues" evidence="1">
    <location>
        <begin position="48"/>
        <end position="59"/>
    </location>
</feature>
<sequence length="209" mass="21789">SSHQPPQPVAPLHSPYPPLPALQLSLEGHAATLRNSRPRQPHWQQRTPPRPPTHIPVPTRPAVASTALLQPPNTLTRFAAPALPRAHGPSLGAQPEAGIARAGPSMAAAGAAAVGALSKARGSLDRAGSERPPTASPWLTSTVNVTCGPPGRPPGRPPPTPDSASQSEPAAPPEFASAPLHLHPGQHLSPAPWPCRRIWRCRPGSGCHR</sequence>
<feature type="region of interest" description="Disordered" evidence="1">
    <location>
        <begin position="1"/>
        <end position="72"/>
    </location>
</feature>
<dbReference type="EMBL" id="BNCP01000061">
    <property type="protein sequence ID" value="GIL90943.1"/>
    <property type="molecule type" value="Genomic_DNA"/>
</dbReference>
<dbReference type="Proteomes" id="UP000747110">
    <property type="component" value="Unassembled WGS sequence"/>
</dbReference>
<feature type="compositionally biased region" description="Low complexity" evidence="1">
    <location>
        <begin position="162"/>
        <end position="179"/>
    </location>
</feature>